<dbReference type="SUPFAM" id="SSF57850">
    <property type="entry name" value="RING/U-box"/>
    <property type="match status" value="1"/>
</dbReference>
<keyword evidence="7" id="KW-0862">Zinc</keyword>
<dbReference type="PANTHER" id="PTHR34127">
    <property type="entry name" value="OS04G0405600 PROTEIN"/>
    <property type="match status" value="1"/>
</dbReference>
<keyword evidence="6" id="KW-0833">Ubl conjugation pathway</keyword>
<feature type="region of interest" description="Disordered" evidence="9">
    <location>
        <begin position="286"/>
        <end position="315"/>
    </location>
</feature>
<dbReference type="AlphaFoldDB" id="A0A5C7HXA1"/>
<reference evidence="12" key="1">
    <citation type="journal article" date="2019" name="Gigascience">
        <title>De novo genome assembly of the endangered Acer yangbiense, a plant species with extremely small populations endemic to Yunnan Province, China.</title>
        <authorList>
            <person name="Yang J."/>
            <person name="Wariss H.M."/>
            <person name="Tao L."/>
            <person name="Zhang R."/>
            <person name="Yun Q."/>
            <person name="Hollingsworth P."/>
            <person name="Dao Z."/>
            <person name="Luo G."/>
            <person name="Guo H."/>
            <person name="Ma Y."/>
            <person name="Sun W."/>
        </authorList>
    </citation>
    <scope>NUCLEOTIDE SEQUENCE [LARGE SCALE GENOMIC DNA]</scope>
    <source>
        <strain evidence="12">cv. Malutang</strain>
    </source>
</reference>
<keyword evidence="4" id="KW-0479">Metal-binding</keyword>
<proteinExistence type="predicted"/>
<dbReference type="EMBL" id="VAHF01000005">
    <property type="protein sequence ID" value="TXG61763.1"/>
    <property type="molecule type" value="Genomic_DNA"/>
</dbReference>
<keyword evidence="12" id="KW-1185">Reference proteome</keyword>
<accession>A0A5C7HXA1</accession>
<dbReference type="Proteomes" id="UP000323000">
    <property type="component" value="Chromosome 5"/>
</dbReference>
<dbReference type="Pfam" id="PF13639">
    <property type="entry name" value="zf-RING_2"/>
    <property type="match status" value="1"/>
</dbReference>
<dbReference type="InterPro" id="IPR010765">
    <property type="entry name" value="DUF1350"/>
</dbReference>
<evidence type="ECO:0000256" key="8">
    <source>
        <dbReference type="PROSITE-ProRule" id="PRU00175"/>
    </source>
</evidence>
<evidence type="ECO:0000313" key="12">
    <source>
        <dbReference type="Proteomes" id="UP000323000"/>
    </source>
</evidence>
<dbReference type="GO" id="GO:0016567">
    <property type="term" value="P:protein ubiquitination"/>
    <property type="evidence" value="ECO:0007669"/>
    <property type="project" value="UniProtKB-ARBA"/>
</dbReference>
<protein>
    <recommendedName>
        <fullName evidence="2">RING-type E3 ubiquitin transferase</fullName>
        <ecNumber evidence="2">2.3.2.27</ecNumber>
    </recommendedName>
</protein>
<comment type="catalytic activity">
    <reaction evidence="1">
        <text>S-ubiquitinyl-[E2 ubiquitin-conjugating enzyme]-L-cysteine + [acceptor protein]-L-lysine = [E2 ubiquitin-conjugating enzyme]-L-cysteine + N(6)-ubiquitinyl-[acceptor protein]-L-lysine.</text>
        <dbReference type="EC" id="2.3.2.27"/>
    </reaction>
</comment>
<dbReference type="PROSITE" id="PS50089">
    <property type="entry name" value="ZF_RING_2"/>
    <property type="match status" value="1"/>
</dbReference>
<evidence type="ECO:0000259" key="10">
    <source>
        <dbReference type="PROSITE" id="PS50089"/>
    </source>
</evidence>
<evidence type="ECO:0000256" key="6">
    <source>
        <dbReference type="ARBA" id="ARBA00022786"/>
    </source>
</evidence>
<organism evidence="11 12">
    <name type="scientific">Acer yangbiense</name>
    <dbReference type="NCBI Taxonomy" id="1000413"/>
    <lineage>
        <taxon>Eukaryota</taxon>
        <taxon>Viridiplantae</taxon>
        <taxon>Streptophyta</taxon>
        <taxon>Embryophyta</taxon>
        <taxon>Tracheophyta</taxon>
        <taxon>Spermatophyta</taxon>
        <taxon>Magnoliopsida</taxon>
        <taxon>eudicotyledons</taxon>
        <taxon>Gunneridae</taxon>
        <taxon>Pentapetalae</taxon>
        <taxon>rosids</taxon>
        <taxon>malvids</taxon>
        <taxon>Sapindales</taxon>
        <taxon>Sapindaceae</taxon>
        <taxon>Hippocastanoideae</taxon>
        <taxon>Acereae</taxon>
        <taxon>Acer</taxon>
    </lineage>
</organism>
<keyword evidence="3" id="KW-0808">Transferase</keyword>
<dbReference type="GO" id="GO:0008270">
    <property type="term" value="F:zinc ion binding"/>
    <property type="evidence" value="ECO:0007669"/>
    <property type="project" value="UniProtKB-KW"/>
</dbReference>
<dbReference type="OrthoDB" id="3980at2759"/>
<evidence type="ECO:0000256" key="7">
    <source>
        <dbReference type="ARBA" id="ARBA00022833"/>
    </source>
</evidence>
<dbReference type="InterPro" id="IPR013083">
    <property type="entry name" value="Znf_RING/FYVE/PHD"/>
</dbReference>
<dbReference type="PANTHER" id="PTHR34127:SF3">
    <property type="entry name" value="INITIATION FACTOR 4F SUBUNIT (DUF1350)"/>
    <property type="match status" value="1"/>
</dbReference>
<dbReference type="FunFam" id="3.30.40.10:FF:000127">
    <property type="entry name" value="E3 ubiquitin-protein ligase RNF181"/>
    <property type="match status" value="1"/>
</dbReference>
<dbReference type="Pfam" id="PF07082">
    <property type="entry name" value="DUF1350"/>
    <property type="match status" value="2"/>
</dbReference>
<name>A0A5C7HXA1_9ROSI</name>
<dbReference type="CDD" id="cd16667">
    <property type="entry name" value="RING-H2_RNF126-like"/>
    <property type="match status" value="1"/>
</dbReference>
<dbReference type="InterPro" id="IPR001841">
    <property type="entry name" value="Znf_RING"/>
</dbReference>
<sequence length="774" mass="86783">MASEEEGLRQQLEELQKQLGKKQRFEDSVSIINSLLRDRFPSASPPLRNLFYTVVCRVATILKTRYKAPGFWLAGLRLFELAESLVSEPSQKQHLKVCIAQTKEHLYEVENLTEDSHTNNPTNRGYLFEGHLTVDPEPPQPQWLQQSNLMQAVASLVNAESSRGSAESDNTSETAASLLQDFMNNLDIVIPELLEDNAAPPRAPPASKAVVAKLPVIILTNEILSKIGRDAECAICKENLVSGDKMQELPCKHTFHPPCLKPWLDEHNSCPICRHELQTDDHAYESWKEREKEAEEERKGAANAEQEKDIKEQRKDATNSIKGELLVTSKAATVAAITMELVTSIHCRCFVSPKSLTDKSLPITQSLYSKFEFPRITGRKYRPLIFANTLPLSRNGYVGQINSSSSFNYNDLTSKSSFNNNSNNTIYTRIDSCLVIPPPNGKKPRAIIKFLGGAFIGAVPELLAKEGYLVISVPYNVTFDHAHAANQVYQRFHSCLDTILTSGLPDANLTAADIVNLPLYSVGHSNGALLQALTASYFSEKIPKVWFPTLLKICLSKWKYSKRVDYRLVYGSSVYIVKPATEAVPYFEQLGPLVSQMMPLVEASPVYSMARNASGELHPYANIVWMFFGFGDAWKVLLDTAGAIIPGSDQEALVSLNNFVDQLPSVFNQVTEGISEFKPTPFENRDCFKKSYNVQHTLLVKFNFDAIDETDLLEETLRPRVESIGGKLEKEPKWQAGYWYTPADAIAQGLKTLSLNEIRVLSKTISDWFRRFEE</sequence>
<dbReference type="GO" id="GO:0061630">
    <property type="term" value="F:ubiquitin protein ligase activity"/>
    <property type="evidence" value="ECO:0007669"/>
    <property type="project" value="UniProtKB-EC"/>
</dbReference>
<dbReference type="Gene3D" id="3.30.40.10">
    <property type="entry name" value="Zinc/RING finger domain, C3HC4 (zinc finger)"/>
    <property type="match status" value="1"/>
</dbReference>
<evidence type="ECO:0000313" key="11">
    <source>
        <dbReference type="EMBL" id="TXG61763.1"/>
    </source>
</evidence>
<evidence type="ECO:0000256" key="2">
    <source>
        <dbReference type="ARBA" id="ARBA00012483"/>
    </source>
</evidence>
<evidence type="ECO:0000256" key="4">
    <source>
        <dbReference type="ARBA" id="ARBA00022723"/>
    </source>
</evidence>
<comment type="caution">
    <text evidence="11">The sequence shown here is derived from an EMBL/GenBank/DDBJ whole genome shotgun (WGS) entry which is preliminary data.</text>
</comment>
<keyword evidence="5 8" id="KW-0863">Zinc-finger</keyword>
<dbReference type="EC" id="2.3.2.27" evidence="2"/>
<evidence type="ECO:0000256" key="3">
    <source>
        <dbReference type="ARBA" id="ARBA00022679"/>
    </source>
</evidence>
<evidence type="ECO:0000256" key="5">
    <source>
        <dbReference type="ARBA" id="ARBA00022771"/>
    </source>
</evidence>
<dbReference type="SMART" id="SM00184">
    <property type="entry name" value="RING"/>
    <property type="match status" value="1"/>
</dbReference>
<evidence type="ECO:0000256" key="9">
    <source>
        <dbReference type="SAM" id="MobiDB-lite"/>
    </source>
</evidence>
<gene>
    <name evidence="11" type="ORF">EZV62_013126</name>
</gene>
<evidence type="ECO:0000256" key="1">
    <source>
        <dbReference type="ARBA" id="ARBA00000900"/>
    </source>
</evidence>
<feature type="domain" description="RING-type" evidence="10">
    <location>
        <begin position="233"/>
        <end position="274"/>
    </location>
</feature>